<accession>A0A075K1J1</accession>
<protein>
    <submittedName>
        <fullName evidence="1">Uncharacterized protein</fullName>
    </submittedName>
</protein>
<reference evidence="1 2" key="1">
    <citation type="submission" date="2014-07" db="EMBL/GenBank/DDBJ databases">
        <title>Complete Genome Sequence of Dyella japonica Strain A8 Isolated from Malaysian Tropical Soil.</title>
        <authorList>
            <person name="Hui R.K.H."/>
            <person name="Chen J.-W."/>
            <person name="Chan K.-G."/>
            <person name="Leung F.C.C."/>
        </authorList>
    </citation>
    <scope>NUCLEOTIDE SEQUENCE [LARGE SCALE GENOMIC DNA]</scope>
    <source>
        <strain evidence="1 2">A8</strain>
    </source>
</reference>
<dbReference type="EMBL" id="CP008884">
    <property type="protein sequence ID" value="AIF47582.1"/>
    <property type="molecule type" value="Genomic_DNA"/>
</dbReference>
<organism evidence="1 2">
    <name type="scientific">Dyella japonica A8</name>
    <dbReference type="NCBI Taxonomy" id="1217721"/>
    <lineage>
        <taxon>Bacteria</taxon>
        <taxon>Pseudomonadati</taxon>
        <taxon>Pseudomonadota</taxon>
        <taxon>Gammaproteobacteria</taxon>
        <taxon>Lysobacterales</taxon>
        <taxon>Rhodanobacteraceae</taxon>
        <taxon>Dyella</taxon>
    </lineage>
</organism>
<keyword evidence="2" id="KW-1185">Reference proteome</keyword>
<gene>
    <name evidence="1" type="ORF">HY57_10025</name>
</gene>
<dbReference type="STRING" id="1217721.HY57_10025"/>
<dbReference type="Proteomes" id="UP000027987">
    <property type="component" value="Chromosome"/>
</dbReference>
<dbReference type="KEGG" id="dja:HY57_10025"/>
<evidence type="ECO:0000313" key="2">
    <source>
        <dbReference type="Proteomes" id="UP000027987"/>
    </source>
</evidence>
<evidence type="ECO:0000313" key="1">
    <source>
        <dbReference type="EMBL" id="AIF47582.1"/>
    </source>
</evidence>
<sequence length="96" mass="10215">MCQAAVIGATARKAGDAQWPQQDDPCCWIGGHGTEPYEQNTQQSPAFGFSSAPQAAHSWKNTQAFVGMTSTLWWPHSGQVSVDSSISGLASVLFMA</sequence>
<dbReference type="AlphaFoldDB" id="A0A075K1J1"/>
<proteinExistence type="predicted"/>
<dbReference type="PATRIC" id="fig|1217721.7.peg.2074"/>
<name>A0A075K1J1_9GAMM</name>
<dbReference type="HOGENOM" id="CLU_2355265_0_0_6"/>